<protein>
    <submittedName>
        <fullName evidence="1">Uncharacterized protein</fullName>
    </submittedName>
</protein>
<dbReference type="AlphaFoldDB" id="A0A4Y2B9Q3"/>
<comment type="caution">
    <text evidence="1">The sequence shown here is derived from an EMBL/GenBank/DDBJ whole genome shotgun (WGS) entry which is preliminary data.</text>
</comment>
<accession>A0A4Y2B9Q3</accession>
<keyword evidence="2" id="KW-1185">Reference proteome</keyword>
<dbReference type="EMBL" id="BGPR01000063">
    <property type="protein sequence ID" value="GBL89082.1"/>
    <property type="molecule type" value="Genomic_DNA"/>
</dbReference>
<evidence type="ECO:0000313" key="2">
    <source>
        <dbReference type="Proteomes" id="UP000499080"/>
    </source>
</evidence>
<evidence type="ECO:0000313" key="1">
    <source>
        <dbReference type="EMBL" id="GBL89082.1"/>
    </source>
</evidence>
<gene>
    <name evidence="1" type="ORF">AVEN_255219_1</name>
</gene>
<organism evidence="1 2">
    <name type="scientific">Araneus ventricosus</name>
    <name type="common">Orbweaver spider</name>
    <name type="synonym">Epeira ventricosa</name>
    <dbReference type="NCBI Taxonomy" id="182803"/>
    <lineage>
        <taxon>Eukaryota</taxon>
        <taxon>Metazoa</taxon>
        <taxon>Ecdysozoa</taxon>
        <taxon>Arthropoda</taxon>
        <taxon>Chelicerata</taxon>
        <taxon>Arachnida</taxon>
        <taxon>Araneae</taxon>
        <taxon>Araneomorphae</taxon>
        <taxon>Entelegynae</taxon>
        <taxon>Araneoidea</taxon>
        <taxon>Araneidae</taxon>
        <taxon>Araneus</taxon>
    </lineage>
</organism>
<dbReference type="Proteomes" id="UP000499080">
    <property type="component" value="Unassembled WGS sequence"/>
</dbReference>
<dbReference type="OrthoDB" id="7464755at2759"/>
<reference evidence="1 2" key="1">
    <citation type="journal article" date="2019" name="Sci. Rep.">
        <title>Orb-weaving spider Araneus ventricosus genome elucidates the spidroin gene catalogue.</title>
        <authorList>
            <person name="Kono N."/>
            <person name="Nakamura H."/>
            <person name="Ohtoshi R."/>
            <person name="Moran D.A.P."/>
            <person name="Shinohara A."/>
            <person name="Yoshida Y."/>
            <person name="Fujiwara M."/>
            <person name="Mori M."/>
            <person name="Tomita M."/>
            <person name="Arakawa K."/>
        </authorList>
    </citation>
    <scope>NUCLEOTIDE SEQUENCE [LARGE SCALE GENOMIC DNA]</scope>
</reference>
<name>A0A4Y2B9Q3_ARAVE</name>
<sequence>MQLKGIKEKKNHKKFIKDSESSLFDISACKCEDLDHCTCDKSRKVPKREVTFLHDQRTVREMCIGNIEKQTSKALTKTVARKIRRAACSSTFLPGPSTSGVQSTMLLKSSEDSLCDRFKESDWNEVEFERTTPDTCKRTSLSHTASAAFRTGVSEREMWR</sequence>
<proteinExistence type="predicted"/>